<feature type="chain" id="PRO_5021203789" description="Lipoprotein" evidence="1">
    <location>
        <begin position="25"/>
        <end position="183"/>
    </location>
</feature>
<accession>A0A4Z0PWU0</accession>
<comment type="caution">
    <text evidence="2">The sequence shown here is derived from an EMBL/GenBank/DDBJ whole genome shotgun (WGS) entry which is preliminary data.</text>
</comment>
<dbReference type="Proteomes" id="UP000297549">
    <property type="component" value="Unassembled WGS sequence"/>
</dbReference>
<dbReference type="EMBL" id="SRLC01000002">
    <property type="protein sequence ID" value="TGE21363.1"/>
    <property type="molecule type" value="Genomic_DNA"/>
</dbReference>
<evidence type="ECO:0008006" key="4">
    <source>
        <dbReference type="Google" id="ProtNLM"/>
    </source>
</evidence>
<dbReference type="AlphaFoldDB" id="A0A4Z0PWU0"/>
<dbReference type="PROSITE" id="PS51257">
    <property type="entry name" value="PROKAR_LIPOPROTEIN"/>
    <property type="match status" value="1"/>
</dbReference>
<evidence type="ECO:0000313" key="3">
    <source>
        <dbReference type="Proteomes" id="UP000297549"/>
    </source>
</evidence>
<protein>
    <recommendedName>
        <fullName evidence="4">Lipoprotein</fullName>
    </recommendedName>
</protein>
<sequence length="183" mass="20622">MTRLSLSSVAGAALLLAGTGLLSACDSTPRERQEIVRDEARKLDTLADRTADKLRTAGRRAARFDSVSRARNRQPLDPKATAAFTQQLLGTYADIETLTPTTIEPAYVQLLRQTRAQRKQWSQRDWDYASSIYKRLNERLKAIRLDVKGRDELHIRALQAEFTTHETSRDVKDLGDAVQAVQK</sequence>
<evidence type="ECO:0000256" key="1">
    <source>
        <dbReference type="SAM" id="SignalP"/>
    </source>
</evidence>
<keyword evidence="1" id="KW-0732">Signal</keyword>
<feature type="signal peptide" evidence="1">
    <location>
        <begin position="1"/>
        <end position="24"/>
    </location>
</feature>
<proteinExistence type="predicted"/>
<evidence type="ECO:0000313" key="2">
    <source>
        <dbReference type="EMBL" id="TGE21363.1"/>
    </source>
</evidence>
<dbReference type="OrthoDB" id="883648at2"/>
<dbReference type="RefSeq" id="WP_135463913.1">
    <property type="nucleotide sequence ID" value="NZ_SRLC01000002.1"/>
</dbReference>
<name>A0A4Z0PWU0_9BACT</name>
<reference evidence="2 3" key="1">
    <citation type="submission" date="2019-04" db="EMBL/GenBank/DDBJ databases">
        <authorList>
            <person name="Feng G."/>
            <person name="Zhang J."/>
            <person name="Zhu H."/>
        </authorList>
    </citation>
    <scope>NUCLEOTIDE SEQUENCE [LARGE SCALE GENOMIC DNA]</scope>
    <source>
        <strain evidence="2 3">JCM 31653</strain>
    </source>
</reference>
<keyword evidence="3" id="KW-1185">Reference proteome</keyword>
<organism evidence="2 3">
    <name type="scientific">Hymenobacter aquaticus</name>
    <dbReference type="NCBI Taxonomy" id="1867101"/>
    <lineage>
        <taxon>Bacteria</taxon>
        <taxon>Pseudomonadati</taxon>
        <taxon>Bacteroidota</taxon>
        <taxon>Cytophagia</taxon>
        <taxon>Cytophagales</taxon>
        <taxon>Hymenobacteraceae</taxon>
        <taxon>Hymenobacter</taxon>
    </lineage>
</organism>
<gene>
    <name evidence="2" type="ORF">E5K00_13825</name>
</gene>